<dbReference type="SUPFAM" id="SSF53067">
    <property type="entry name" value="Actin-like ATPase domain"/>
    <property type="match status" value="2"/>
</dbReference>
<dbReference type="Gene3D" id="1.20.1270.10">
    <property type="match status" value="1"/>
</dbReference>
<feature type="region of interest" description="Disordered" evidence="10">
    <location>
        <begin position="579"/>
        <end position="617"/>
    </location>
</feature>
<dbReference type="InterPro" id="IPR029048">
    <property type="entry name" value="HSP70_C_sf"/>
</dbReference>
<dbReference type="InterPro" id="IPR029047">
    <property type="entry name" value="HSP70_peptide-bd_sf"/>
</dbReference>
<feature type="compositionally biased region" description="Low complexity" evidence="10">
    <location>
        <begin position="581"/>
        <end position="595"/>
    </location>
</feature>
<accession>A0A496PL94</accession>
<feature type="compositionally biased region" description="Basic and acidic residues" evidence="10">
    <location>
        <begin position="496"/>
        <end position="510"/>
    </location>
</feature>
<organism evidence="11 12">
    <name type="scientific">Galactobacter caseinivorans</name>
    <dbReference type="NCBI Taxonomy" id="2676123"/>
    <lineage>
        <taxon>Bacteria</taxon>
        <taxon>Bacillati</taxon>
        <taxon>Actinomycetota</taxon>
        <taxon>Actinomycetes</taxon>
        <taxon>Micrococcales</taxon>
        <taxon>Micrococcaceae</taxon>
        <taxon>Galactobacter</taxon>
    </lineage>
</organism>
<dbReference type="InterPro" id="IPR012725">
    <property type="entry name" value="Chaperone_DnaK"/>
</dbReference>
<dbReference type="PROSITE" id="PS00297">
    <property type="entry name" value="HSP70_1"/>
    <property type="match status" value="1"/>
</dbReference>
<dbReference type="AlphaFoldDB" id="A0A496PL94"/>
<evidence type="ECO:0000313" key="11">
    <source>
        <dbReference type="EMBL" id="RKW71297.1"/>
    </source>
</evidence>
<dbReference type="CDD" id="cd10234">
    <property type="entry name" value="ASKHA_NBD_HSP70_DnaK-like"/>
    <property type="match status" value="1"/>
</dbReference>
<dbReference type="PROSITE" id="PS00329">
    <property type="entry name" value="HSP70_2"/>
    <property type="match status" value="1"/>
</dbReference>
<comment type="induction">
    <text evidence="7">By stress conditions e.g. heat shock.</text>
</comment>
<dbReference type="PRINTS" id="PR00301">
    <property type="entry name" value="HEATSHOCK70"/>
</dbReference>
<evidence type="ECO:0000256" key="2">
    <source>
        <dbReference type="ARBA" id="ARBA00022553"/>
    </source>
</evidence>
<dbReference type="NCBIfam" id="NF001413">
    <property type="entry name" value="PRK00290.1"/>
    <property type="match status" value="1"/>
</dbReference>
<gene>
    <name evidence="7" type="primary">dnaK</name>
    <name evidence="11" type="ORF">DWQ67_00040</name>
</gene>
<dbReference type="Gene3D" id="2.60.34.10">
    <property type="entry name" value="Substrate Binding Domain Of DNAk, Chain A, domain 1"/>
    <property type="match status" value="1"/>
</dbReference>
<evidence type="ECO:0000256" key="1">
    <source>
        <dbReference type="ARBA" id="ARBA00007381"/>
    </source>
</evidence>
<keyword evidence="12" id="KW-1185">Reference proteome</keyword>
<keyword evidence="4 7" id="KW-0067">ATP-binding</keyword>
<protein>
    <recommendedName>
        <fullName evidence="7">Chaperone protein DnaK</fullName>
    </recommendedName>
    <alternativeName>
        <fullName evidence="7">HSP70</fullName>
    </alternativeName>
    <alternativeName>
        <fullName evidence="7">Heat shock 70 kDa protein</fullName>
    </alternativeName>
    <alternativeName>
        <fullName evidence="7">Heat shock protein 70</fullName>
    </alternativeName>
</protein>
<dbReference type="GO" id="GO:0140662">
    <property type="term" value="F:ATP-dependent protein folding chaperone"/>
    <property type="evidence" value="ECO:0007669"/>
    <property type="project" value="InterPro"/>
</dbReference>
<keyword evidence="2 7" id="KW-0597">Phosphoprotein</keyword>
<sequence length="617" mass="66081">MSRAVGIDLGTTNSVVSVLEGGEPTVIANAEGSRTTPSVVAFAKNGEVLVGDIAKRQAVNNVDRTLFSVKRHMGTDWSVDVDGKKYTAQEISARTLMKLKHDAEDYLGEKVTDAVITVPAYFNDAERQATKEAGEIAGLNVLRIVNEPTAAALAYGLDKGNEDELILVYDLGGGTFDVSLLEVGKDDDGFATIQVRATSGDNRLGGDDWDQRVVDWLLSQAKAKGADLSKDKIALQRLKEAAEQAKKELSSASSTNISLQYLSVTADGPVHLDEHLSRAKFQELTGDLLERTRKPFNDVITEAGVKVSEIAHVVLVGGSTRMPAVAELVKELAGKEANKGVNPDEVVAVGAALQAGVLKGERKDVLLIDVTPLSLGIETKGGVMTKLIERNTAIPTKRSETFTTAEDNQPSVSIQVFQGEREFTRDNKPLGTFELTGIAPAPRGMPQVEVTFDIDANGIVHVSAKDKGTGVEQSMTITGGSSLSKDDIDRMVKEAEEHASEDKKRREAAETRNAAESSAYSVDKLIKDNEDKLPEAVKTEVQADVDALKAALEGQDNDAEVKTAYEKLQASQTKLGEALYSQEQASAASEGAEGQPTSADEDVVDAEVVDEDDEKKN</sequence>
<evidence type="ECO:0000313" key="12">
    <source>
        <dbReference type="Proteomes" id="UP000273119"/>
    </source>
</evidence>
<dbReference type="GO" id="GO:0051082">
    <property type="term" value="F:unfolded protein binding"/>
    <property type="evidence" value="ECO:0007669"/>
    <property type="project" value="InterPro"/>
</dbReference>
<evidence type="ECO:0000256" key="9">
    <source>
        <dbReference type="SAM" id="Coils"/>
    </source>
</evidence>
<comment type="function">
    <text evidence="7">Acts as a chaperone.</text>
</comment>
<comment type="caution">
    <text evidence="11">The sequence shown here is derived from an EMBL/GenBank/DDBJ whole genome shotgun (WGS) entry which is preliminary data.</text>
</comment>
<dbReference type="SUPFAM" id="SSF100934">
    <property type="entry name" value="Heat shock protein 70kD (HSP70), C-terminal subdomain"/>
    <property type="match status" value="1"/>
</dbReference>
<dbReference type="FunFam" id="3.90.640.10:FF:000003">
    <property type="entry name" value="Molecular chaperone DnaK"/>
    <property type="match status" value="1"/>
</dbReference>
<keyword evidence="6 7" id="KW-0143">Chaperone</keyword>
<evidence type="ECO:0000256" key="7">
    <source>
        <dbReference type="HAMAP-Rule" id="MF_00332"/>
    </source>
</evidence>
<dbReference type="FunFam" id="2.60.34.10:FF:000014">
    <property type="entry name" value="Chaperone protein DnaK HSP70"/>
    <property type="match status" value="1"/>
</dbReference>
<dbReference type="HAMAP" id="MF_00332">
    <property type="entry name" value="DnaK"/>
    <property type="match status" value="1"/>
</dbReference>
<comment type="similarity">
    <text evidence="1 7 8">Belongs to the heat shock protein 70 family.</text>
</comment>
<dbReference type="FunFam" id="1.20.1270.10:FF:000001">
    <property type="entry name" value="Molecular chaperone DnaK"/>
    <property type="match status" value="1"/>
</dbReference>
<reference evidence="11 12" key="1">
    <citation type="submission" date="2018-07" db="EMBL/GenBank/DDBJ databases">
        <title>Arthrobacter sp. nov., isolated from raw cow's milk with high bacterial count.</title>
        <authorList>
            <person name="Hahne J."/>
            <person name="Isele D."/>
            <person name="Lipski A."/>
        </authorList>
    </citation>
    <scope>NUCLEOTIDE SEQUENCE [LARGE SCALE GENOMIC DNA]</scope>
    <source>
        <strain evidence="11 12">JZ R-183</strain>
    </source>
</reference>
<dbReference type="NCBIfam" id="TIGR02350">
    <property type="entry name" value="prok_dnaK"/>
    <property type="match status" value="1"/>
</dbReference>
<feature type="region of interest" description="Disordered" evidence="10">
    <location>
        <begin position="496"/>
        <end position="523"/>
    </location>
</feature>
<dbReference type="InterPro" id="IPR018181">
    <property type="entry name" value="Heat_shock_70_CS"/>
</dbReference>
<dbReference type="EMBL" id="QQXL01000001">
    <property type="protein sequence ID" value="RKW71297.1"/>
    <property type="molecule type" value="Genomic_DNA"/>
</dbReference>
<keyword evidence="3 7" id="KW-0547">Nucleotide-binding</keyword>
<dbReference type="PANTHER" id="PTHR19375">
    <property type="entry name" value="HEAT SHOCK PROTEIN 70KDA"/>
    <property type="match status" value="1"/>
</dbReference>
<dbReference type="PROSITE" id="PS01036">
    <property type="entry name" value="HSP70_3"/>
    <property type="match status" value="1"/>
</dbReference>
<evidence type="ECO:0000256" key="5">
    <source>
        <dbReference type="ARBA" id="ARBA00023016"/>
    </source>
</evidence>
<feature type="compositionally biased region" description="Acidic residues" evidence="10">
    <location>
        <begin position="599"/>
        <end position="617"/>
    </location>
</feature>
<dbReference type="Pfam" id="PF00012">
    <property type="entry name" value="HSP70"/>
    <property type="match status" value="2"/>
</dbReference>
<evidence type="ECO:0000256" key="8">
    <source>
        <dbReference type="RuleBase" id="RU003322"/>
    </source>
</evidence>
<dbReference type="Proteomes" id="UP000273119">
    <property type="component" value="Unassembled WGS sequence"/>
</dbReference>
<dbReference type="InterPro" id="IPR043129">
    <property type="entry name" value="ATPase_NBD"/>
</dbReference>
<evidence type="ECO:0000256" key="4">
    <source>
        <dbReference type="ARBA" id="ARBA00022840"/>
    </source>
</evidence>
<dbReference type="InterPro" id="IPR013126">
    <property type="entry name" value="Hsp_70_fam"/>
</dbReference>
<dbReference type="GO" id="GO:0005524">
    <property type="term" value="F:ATP binding"/>
    <property type="evidence" value="ECO:0007669"/>
    <property type="project" value="UniProtKB-UniRule"/>
</dbReference>
<feature type="modified residue" description="Phosphothreonine; by autocatalysis" evidence="7">
    <location>
        <position position="175"/>
    </location>
</feature>
<name>A0A496PL94_9MICC</name>
<feature type="coiled-coil region" evidence="9">
    <location>
        <begin position="228"/>
        <end position="255"/>
    </location>
</feature>
<dbReference type="SUPFAM" id="SSF100920">
    <property type="entry name" value="Heat shock protein 70kD (HSP70), peptide-binding domain"/>
    <property type="match status" value="1"/>
</dbReference>
<proteinExistence type="evidence at transcript level"/>
<keyword evidence="5 7" id="KW-0346">Stress response</keyword>
<evidence type="ECO:0000256" key="6">
    <source>
        <dbReference type="ARBA" id="ARBA00023186"/>
    </source>
</evidence>
<dbReference type="Gene3D" id="3.90.640.10">
    <property type="entry name" value="Actin, Chain A, domain 4"/>
    <property type="match status" value="1"/>
</dbReference>
<evidence type="ECO:0000256" key="10">
    <source>
        <dbReference type="SAM" id="MobiDB-lite"/>
    </source>
</evidence>
<dbReference type="RefSeq" id="WP_121483561.1">
    <property type="nucleotide sequence ID" value="NZ_QQXL01000001.1"/>
</dbReference>
<dbReference type="Gene3D" id="3.30.420.40">
    <property type="match status" value="2"/>
</dbReference>
<keyword evidence="9" id="KW-0175">Coiled coil</keyword>
<dbReference type="FunFam" id="3.30.420.40:FF:000071">
    <property type="entry name" value="Molecular chaperone DnaK"/>
    <property type="match status" value="1"/>
</dbReference>
<evidence type="ECO:0000256" key="3">
    <source>
        <dbReference type="ARBA" id="ARBA00022741"/>
    </source>
</evidence>